<dbReference type="SUPFAM" id="SSF49303">
    <property type="entry name" value="beta-Galactosidase/glucuronidase domain"/>
    <property type="match status" value="1"/>
</dbReference>
<feature type="domain" description="Glycosyl hydrolases family 2 sugar binding" evidence="7">
    <location>
        <begin position="83"/>
        <end position="177"/>
    </location>
</feature>
<dbReference type="NCBIfam" id="NF041463">
    <property type="entry name" value="GalB"/>
    <property type="match status" value="1"/>
</dbReference>
<evidence type="ECO:0000313" key="12">
    <source>
        <dbReference type="Proteomes" id="UP000273898"/>
    </source>
</evidence>
<feature type="domain" description="Glycoside hydrolase family 2 immunoglobulin-like beta-sandwich" evidence="5">
    <location>
        <begin position="189"/>
        <end position="291"/>
    </location>
</feature>
<dbReference type="GO" id="GO:0005975">
    <property type="term" value="P:carbohydrate metabolic process"/>
    <property type="evidence" value="ECO:0007669"/>
    <property type="project" value="InterPro"/>
</dbReference>
<dbReference type="Pfam" id="PF02837">
    <property type="entry name" value="Glyco_hydro_2_N"/>
    <property type="match status" value="1"/>
</dbReference>
<dbReference type="InterPro" id="IPR013783">
    <property type="entry name" value="Ig-like_fold"/>
</dbReference>
<dbReference type="Pfam" id="PF00703">
    <property type="entry name" value="Glyco_hydro_2"/>
    <property type="match status" value="1"/>
</dbReference>
<dbReference type="SUPFAM" id="SSF51445">
    <property type="entry name" value="(Trans)glycosidases"/>
    <property type="match status" value="1"/>
</dbReference>
<evidence type="ECO:0000256" key="4">
    <source>
        <dbReference type="SAM" id="SignalP"/>
    </source>
</evidence>
<keyword evidence="4" id="KW-0732">Signal</keyword>
<dbReference type="InterPro" id="IPR048229">
    <property type="entry name" value="GalB-like"/>
</dbReference>
<dbReference type="InterPro" id="IPR017853">
    <property type="entry name" value="GH"/>
</dbReference>
<feature type="signal peptide" evidence="4">
    <location>
        <begin position="1"/>
        <end position="19"/>
    </location>
</feature>
<evidence type="ECO:0000259" key="8">
    <source>
        <dbReference type="Pfam" id="PF16355"/>
    </source>
</evidence>
<dbReference type="Pfam" id="PF16355">
    <property type="entry name" value="DUF4982"/>
    <property type="match status" value="1"/>
</dbReference>
<comment type="caution">
    <text evidence="10">The sequence shown here is derived from an EMBL/GenBank/DDBJ whole genome shotgun (WGS) entry which is preliminary data.</text>
</comment>
<evidence type="ECO:0000259" key="5">
    <source>
        <dbReference type="Pfam" id="PF00703"/>
    </source>
</evidence>
<gene>
    <name evidence="10" type="ORF">BCL90_4825</name>
    <name evidence="11" type="ORF">E3V97_21880</name>
</gene>
<evidence type="ECO:0000256" key="1">
    <source>
        <dbReference type="ARBA" id="ARBA00007401"/>
    </source>
</evidence>
<dbReference type="PANTHER" id="PTHR42732:SF1">
    <property type="entry name" value="BETA-MANNOSIDASE"/>
    <property type="match status" value="1"/>
</dbReference>
<evidence type="ECO:0000313" key="13">
    <source>
        <dbReference type="Proteomes" id="UP000297429"/>
    </source>
</evidence>
<dbReference type="EMBL" id="SOPX01000005">
    <property type="protein sequence ID" value="TFB28773.1"/>
    <property type="molecule type" value="Genomic_DNA"/>
</dbReference>
<evidence type="ECO:0000256" key="3">
    <source>
        <dbReference type="ARBA" id="ARBA00023295"/>
    </source>
</evidence>
<reference evidence="10 12" key="1">
    <citation type="submission" date="2018-10" db="EMBL/GenBank/DDBJ databases">
        <title>Genomic Encyclopedia of Archaeal and Bacterial Type Strains, Phase II (KMG-II): from individual species to whole genera.</title>
        <authorList>
            <person name="Goeker M."/>
        </authorList>
    </citation>
    <scope>NUCLEOTIDE SEQUENCE [LARGE SCALE GENOMIC DNA]</scope>
    <source>
        <strain evidence="10 12">DSM 19624</strain>
    </source>
</reference>
<comment type="similarity">
    <text evidence="1">Belongs to the glycosyl hydrolase 2 family.</text>
</comment>
<dbReference type="Pfam" id="PF02836">
    <property type="entry name" value="Glyco_hydro_2_C"/>
    <property type="match status" value="1"/>
</dbReference>
<dbReference type="InterPro" id="IPR036156">
    <property type="entry name" value="Beta-gal/glucu_dom_sf"/>
</dbReference>
<dbReference type="InterPro" id="IPR023232">
    <property type="entry name" value="Glyco_hydro_2_AS"/>
</dbReference>
<evidence type="ECO:0000256" key="2">
    <source>
        <dbReference type="ARBA" id="ARBA00022801"/>
    </source>
</evidence>
<proteinExistence type="inferred from homology"/>
<evidence type="ECO:0000259" key="7">
    <source>
        <dbReference type="Pfam" id="PF02837"/>
    </source>
</evidence>
<dbReference type="PANTHER" id="PTHR42732">
    <property type="entry name" value="BETA-GALACTOSIDASE"/>
    <property type="match status" value="1"/>
</dbReference>
<dbReference type="InterPro" id="IPR006104">
    <property type="entry name" value="Glyco_hydro_2_N"/>
</dbReference>
<dbReference type="EMBL" id="RCCK01000015">
    <property type="protein sequence ID" value="RLJ71998.1"/>
    <property type="molecule type" value="Genomic_DNA"/>
</dbReference>
<evidence type="ECO:0000313" key="11">
    <source>
        <dbReference type="EMBL" id="TFB28773.1"/>
    </source>
</evidence>
<evidence type="ECO:0000313" key="10">
    <source>
        <dbReference type="EMBL" id="RLJ71998.1"/>
    </source>
</evidence>
<dbReference type="InterPro" id="IPR051913">
    <property type="entry name" value="GH2_Domain-Containing"/>
</dbReference>
<dbReference type="InterPro" id="IPR006101">
    <property type="entry name" value="Glyco_hydro_2"/>
</dbReference>
<dbReference type="Gene3D" id="2.60.120.260">
    <property type="entry name" value="Galactose-binding domain-like"/>
    <property type="match status" value="1"/>
</dbReference>
<dbReference type="PRINTS" id="PR00132">
    <property type="entry name" value="GLHYDRLASE2"/>
</dbReference>
<feature type="domain" description="DUF4982" evidence="8">
    <location>
        <begin position="628"/>
        <end position="686"/>
    </location>
</feature>
<dbReference type="Proteomes" id="UP000297429">
    <property type="component" value="Unassembled WGS sequence"/>
</dbReference>
<dbReference type="OrthoDB" id="9801077at2"/>
<dbReference type="SUPFAM" id="SSF49785">
    <property type="entry name" value="Galactose-binding domain-like"/>
    <property type="match status" value="1"/>
</dbReference>
<keyword evidence="2" id="KW-0378">Hydrolase</keyword>
<evidence type="ECO:0000259" key="9">
    <source>
        <dbReference type="Pfam" id="PF18565"/>
    </source>
</evidence>
<dbReference type="InterPro" id="IPR006102">
    <property type="entry name" value="Ig-like_GH2"/>
</dbReference>
<dbReference type="Pfam" id="PF18565">
    <property type="entry name" value="Glyco_hydro2_C5"/>
    <property type="match status" value="1"/>
</dbReference>
<protein>
    <submittedName>
        <fullName evidence="10">Beta-galactosidase</fullName>
    </submittedName>
    <submittedName>
        <fullName evidence="11">DUF4982 domain-containing protein</fullName>
    </submittedName>
</protein>
<sequence length="807" mass="89951">MKKLLYLFILISLSAIVHAQSGRSVVDFDQNWTFNLGDVPNGQNVGFNDASWRKLNLPHDWGIEGEFKKEHPATVEGGALPGGIGWYRKTFTIPRTDKGKLIYITFDGVYQKSDVWINGHHLGYRPNGYISFRYELTPYLNYDGKKNVISVKVDNSLQPNSRWYSGSGIYRHVWLISTNKIAVNNWGTFVTTPKVSASYADVNLSVSIKNAAGNAKPATIISSIYANGKVVASKTLTGVSLKDTVTTVSQNFGVNNPVLWSVNKPFLYKVQTKIFVDNVVVDQYETPLGIRYFNFDADKGFSLNGVSMKINGVCQHHDLGALGTAFNVHALERQFKILKEMGVNAIRTSHNPPAPEFLDLADRMGLIIMDEAFDVWQVHKRPQFDSHLFFKEWHKRDLTDQVLRDRNHPSVMIWSIGNEIPEQRDTSATRIARELAGIIHQLDTTRPITTGNNEPGPGNKIVESGAVDLLGYNYHNDKLANFQKDYPGKKFIGTETASALESRGVYNTSPDTIKRWPGGGVVNGKRVSWKMNADHTVNAYDNISAPWGHTHEETLKIYKKHAFLSGQFVWTGFDYIGEPWPYQWPSRSSYFGIIDLAGFPKDVYYLYQGEWTNKTVLHILPHWNWQAGKIVDVWAYYSNADEVELFLNGKSLGTKSKQGDSLHIAWKVNYEPGTLKAISRKNGKVVKTTEVKTAGVPARIELSADRSTILSNDHDLSFITVKIVDKNGIMVPNADNDVKFKLSGADSFLAGVDNGSQTSHESFKADHRKAFNGLALAIIGAKNKPGTVTITATADGLASASLPITIK</sequence>
<dbReference type="InterPro" id="IPR008979">
    <property type="entry name" value="Galactose-bd-like_sf"/>
</dbReference>
<dbReference type="Gene3D" id="2.60.40.10">
    <property type="entry name" value="Immunoglobulins"/>
    <property type="match status" value="3"/>
</dbReference>
<dbReference type="InterPro" id="IPR008964">
    <property type="entry name" value="Invasin/intimin_cell_adhesion"/>
</dbReference>
<keyword evidence="3" id="KW-0326">Glycosidase</keyword>
<feature type="domain" description="Glycoside hydrolase family 2 catalytic" evidence="6">
    <location>
        <begin position="298"/>
        <end position="495"/>
    </location>
</feature>
<dbReference type="PROSITE" id="PS00608">
    <property type="entry name" value="GLYCOSYL_HYDROL_F2_2"/>
    <property type="match status" value="1"/>
</dbReference>
<feature type="chain" id="PRO_5044605386" evidence="4">
    <location>
        <begin position="20"/>
        <end position="807"/>
    </location>
</feature>
<dbReference type="InterPro" id="IPR032311">
    <property type="entry name" value="DUF4982"/>
</dbReference>
<dbReference type="Proteomes" id="UP000273898">
    <property type="component" value="Unassembled WGS sequence"/>
</dbReference>
<reference evidence="11 13" key="2">
    <citation type="submission" date="2019-03" db="EMBL/GenBank/DDBJ databases">
        <authorList>
            <person name="He R.-H."/>
        </authorList>
    </citation>
    <scope>NUCLEOTIDE SEQUENCE [LARGE SCALE GENOMIC DNA]</scope>
    <source>
        <strain evidence="11 13">DSM 19624</strain>
    </source>
</reference>
<dbReference type="AlphaFoldDB" id="A0A497XS95"/>
<dbReference type="RefSeq" id="WP_121287658.1">
    <property type="nucleotide sequence ID" value="NZ_RCCK01000015.1"/>
</dbReference>
<dbReference type="InterPro" id="IPR006103">
    <property type="entry name" value="Glyco_hydro_2_cat"/>
</dbReference>
<dbReference type="SUPFAM" id="SSF49373">
    <property type="entry name" value="Invasin/intimin cell-adhesion fragments"/>
    <property type="match status" value="1"/>
</dbReference>
<dbReference type="GO" id="GO:0004553">
    <property type="term" value="F:hydrolase activity, hydrolyzing O-glycosyl compounds"/>
    <property type="evidence" value="ECO:0007669"/>
    <property type="project" value="InterPro"/>
</dbReference>
<keyword evidence="13" id="KW-1185">Reference proteome</keyword>
<dbReference type="Gene3D" id="3.20.20.80">
    <property type="entry name" value="Glycosidases"/>
    <property type="match status" value="1"/>
</dbReference>
<name>A0A497XS95_9SPHI</name>
<organism evidence="10 12">
    <name type="scientific">Pedobacter alluvionis</name>
    <dbReference type="NCBI Taxonomy" id="475253"/>
    <lineage>
        <taxon>Bacteria</taxon>
        <taxon>Pseudomonadati</taxon>
        <taxon>Bacteroidota</taxon>
        <taxon>Sphingobacteriia</taxon>
        <taxon>Sphingobacteriales</taxon>
        <taxon>Sphingobacteriaceae</taxon>
        <taxon>Pedobacter</taxon>
    </lineage>
</organism>
<evidence type="ECO:0000259" key="6">
    <source>
        <dbReference type="Pfam" id="PF02836"/>
    </source>
</evidence>
<dbReference type="InterPro" id="IPR040605">
    <property type="entry name" value="Glyco_hydro2_dom5"/>
</dbReference>
<accession>A0A497XS95</accession>
<feature type="domain" description="Glycoside hydrolase family 2" evidence="9">
    <location>
        <begin position="700"/>
        <end position="802"/>
    </location>
</feature>